<dbReference type="OrthoDB" id="1708403at2759"/>
<dbReference type="OMA" id="CAKEDDD"/>
<dbReference type="PANTHER" id="PTHR45801:SF95">
    <property type="entry name" value="OS02G0100900 PROTEIN"/>
    <property type="match status" value="1"/>
</dbReference>
<evidence type="ECO:0000313" key="11">
    <source>
        <dbReference type="EnsemblPlants" id="TraesCS7A02G128200.1.cds1"/>
    </source>
</evidence>
<evidence type="ECO:0000256" key="8">
    <source>
        <dbReference type="PROSITE-ProRule" id="PRU00042"/>
    </source>
</evidence>
<name>A0A3B6RDV0_WHEAT</name>
<dbReference type="SUPFAM" id="SSF57667">
    <property type="entry name" value="beta-beta-alpha zinc fingers"/>
    <property type="match status" value="1"/>
</dbReference>
<feature type="domain" description="C2H2-type" evidence="10">
    <location>
        <begin position="25"/>
        <end position="52"/>
    </location>
</feature>
<evidence type="ECO:0000256" key="7">
    <source>
        <dbReference type="ARBA" id="ARBA00023242"/>
    </source>
</evidence>
<feature type="compositionally biased region" description="Low complexity" evidence="9">
    <location>
        <begin position="66"/>
        <end position="80"/>
    </location>
</feature>
<keyword evidence="7" id="KW-0539">Nucleus</keyword>
<evidence type="ECO:0000256" key="4">
    <source>
        <dbReference type="ARBA" id="ARBA00022833"/>
    </source>
</evidence>
<dbReference type="GO" id="GO:0008270">
    <property type="term" value="F:zinc ion binding"/>
    <property type="evidence" value="ECO:0007669"/>
    <property type="project" value="UniProtKB-KW"/>
</dbReference>
<feature type="region of interest" description="Disordered" evidence="9">
    <location>
        <begin position="41"/>
        <end position="80"/>
    </location>
</feature>
<keyword evidence="5" id="KW-0805">Transcription regulation</keyword>
<keyword evidence="12" id="KW-1185">Reference proteome</keyword>
<dbReference type="Gramene" id="TraesCS7A03G0302900.1">
    <property type="protein sequence ID" value="TraesCS7A03G0302900.1.CDS1"/>
    <property type="gene ID" value="TraesCS7A03G0302900"/>
</dbReference>
<dbReference type="STRING" id="4565.A0A3B6RDV0"/>
<evidence type="ECO:0000256" key="2">
    <source>
        <dbReference type="ARBA" id="ARBA00022723"/>
    </source>
</evidence>
<dbReference type="PROSITE" id="PS00028">
    <property type="entry name" value="ZINC_FINGER_C2H2_1"/>
    <property type="match status" value="1"/>
</dbReference>
<dbReference type="Gramene" id="TraesJUL7A03G03878660.1">
    <property type="protein sequence ID" value="TraesJUL7A03G03878660.1.CDS1"/>
    <property type="gene ID" value="TraesJUL7A03G03878660"/>
</dbReference>
<evidence type="ECO:0000256" key="6">
    <source>
        <dbReference type="ARBA" id="ARBA00023163"/>
    </source>
</evidence>
<reference evidence="11" key="1">
    <citation type="submission" date="2018-08" db="EMBL/GenBank/DDBJ databases">
        <authorList>
            <person name="Rossello M."/>
        </authorList>
    </citation>
    <scope>NUCLEOTIDE SEQUENCE [LARGE SCALE GENOMIC DNA]</scope>
    <source>
        <strain evidence="11">cv. Chinese Spring</strain>
    </source>
</reference>
<dbReference type="PROSITE" id="PS50157">
    <property type="entry name" value="ZINC_FINGER_C2H2_2"/>
    <property type="match status" value="1"/>
</dbReference>
<dbReference type="Gramene" id="TraesCS7A02G128200.1">
    <property type="protein sequence ID" value="TraesCS7A02G128200.1.cds1"/>
    <property type="gene ID" value="TraesCS7A02G128200"/>
</dbReference>
<dbReference type="GO" id="GO:0005634">
    <property type="term" value="C:nucleus"/>
    <property type="evidence" value="ECO:0007669"/>
    <property type="project" value="UniProtKB-SubCell"/>
</dbReference>
<dbReference type="Gramene" id="TraesJAG7A03G03825920.1">
    <property type="protein sequence ID" value="TraesJAG7A03G03825920.1.CDS1"/>
    <property type="gene ID" value="TraesJAG7A03G03825920"/>
</dbReference>
<reference evidence="11" key="2">
    <citation type="submission" date="2018-10" db="UniProtKB">
        <authorList>
            <consortium name="EnsemblPlants"/>
        </authorList>
    </citation>
    <scope>IDENTIFICATION</scope>
</reference>
<dbReference type="Gene3D" id="3.30.160.60">
    <property type="entry name" value="Classic Zinc Finger"/>
    <property type="match status" value="1"/>
</dbReference>
<proteinExistence type="predicted"/>
<protein>
    <recommendedName>
        <fullName evidence="10">C2H2-type domain-containing protein</fullName>
    </recommendedName>
</protein>
<keyword evidence="4" id="KW-0862">Zinc</keyword>
<feature type="compositionally biased region" description="Basic residues" evidence="9">
    <location>
        <begin position="45"/>
        <end position="56"/>
    </location>
</feature>
<dbReference type="SMR" id="A0A3B6RDV0"/>
<comment type="subcellular location">
    <subcellularLocation>
        <location evidence="1">Nucleus</location>
    </subcellularLocation>
</comment>
<evidence type="ECO:0000256" key="5">
    <source>
        <dbReference type="ARBA" id="ARBA00023015"/>
    </source>
</evidence>
<accession>A0A3B6RDV0</accession>
<dbReference type="InterPro" id="IPR036236">
    <property type="entry name" value="Znf_C2H2_sf"/>
</dbReference>
<dbReference type="InterPro" id="IPR052426">
    <property type="entry name" value="Plant_dev_regulator"/>
</dbReference>
<dbReference type="Pfam" id="PF13912">
    <property type="entry name" value="zf-C2H2_6"/>
    <property type="match status" value="1"/>
</dbReference>
<dbReference type="AlphaFoldDB" id="A0A3B6RDV0"/>
<evidence type="ECO:0000259" key="10">
    <source>
        <dbReference type="PROSITE" id="PS50157"/>
    </source>
</evidence>
<dbReference type="SMART" id="SM00355">
    <property type="entry name" value="ZnF_C2H2"/>
    <property type="match status" value="1"/>
</dbReference>
<dbReference type="InterPro" id="IPR013087">
    <property type="entry name" value="Znf_C2H2_type"/>
</dbReference>
<sequence length="146" mass="15521">MESGGTREQQPWRYSCSFAWPPRSYTCSFCKREFRSAQALGGHMNVHRRDRARLRHGSPPPPPPQLAAAAGSPNPRRAAAAAAIPNLNYPPPPPSQPSLCNELSSVAAASTGALGLSLELGLEAGVQSCAKEEDDGLDLELRLGCS</sequence>
<keyword evidence="3 8" id="KW-0863">Zinc-finger</keyword>
<dbReference type="Gramene" id="TraesSYM7A03G03794750.1">
    <property type="protein sequence ID" value="TraesSYM7A03G03794750.1.CDS1"/>
    <property type="gene ID" value="TraesSYM7A03G03794750"/>
</dbReference>
<dbReference type="EnsemblPlants" id="TraesCS7A02G128200.1">
    <property type="protein sequence ID" value="TraesCS7A02G128200.1.cds1"/>
    <property type="gene ID" value="TraesCS7A02G128200"/>
</dbReference>
<dbReference type="Gramene" id="TraesWEE_scaffold_009442_01G000500.1">
    <property type="protein sequence ID" value="TraesWEE_scaffold_009442_01G000500.1"/>
    <property type="gene ID" value="TraesWEE_scaffold_009442_01G000500"/>
</dbReference>
<keyword evidence="2" id="KW-0479">Metal-binding</keyword>
<evidence type="ECO:0000256" key="3">
    <source>
        <dbReference type="ARBA" id="ARBA00022771"/>
    </source>
</evidence>
<dbReference type="Gramene" id="TraesNOR7A03G03886910.1">
    <property type="protein sequence ID" value="TraesNOR7A03G03886910.1.CDS1"/>
    <property type="gene ID" value="TraesNOR7A03G03886910"/>
</dbReference>
<evidence type="ECO:0000313" key="12">
    <source>
        <dbReference type="Proteomes" id="UP000019116"/>
    </source>
</evidence>
<evidence type="ECO:0000256" key="1">
    <source>
        <dbReference type="ARBA" id="ARBA00004123"/>
    </source>
</evidence>
<evidence type="ECO:0000256" key="9">
    <source>
        <dbReference type="SAM" id="MobiDB-lite"/>
    </source>
</evidence>
<keyword evidence="6" id="KW-0804">Transcription</keyword>
<dbReference type="PANTHER" id="PTHR45801">
    <property type="entry name" value="OS07G0101800 PROTEIN"/>
    <property type="match status" value="1"/>
</dbReference>
<organism evidence="11">
    <name type="scientific">Triticum aestivum</name>
    <name type="common">Wheat</name>
    <dbReference type="NCBI Taxonomy" id="4565"/>
    <lineage>
        <taxon>Eukaryota</taxon>
        <taxon>Viridiplantae</taxon>
        <taxon>Streptophyta</taxon>
        <taxon>Embryophyta</taxon>
        <taxon>Tracheophyta</taxon>
        <taxon>Spermatophyta</taxon>
        <taxon>Magnoliopsida</taxon>
        <taxon>Liliopsida</taxon>
        <taxon>Poales</taxon>
        <taxon>Poaceae</taxon>
        <taxon>BOP clade</taxon>
        <taxon>Pooideae</taxon>
        <taxon>Triticodae</taxon>
        <taxon>Triticeae</taxon>
        <taxon>Triticinae</taxon>
        <taxon>Triticum</taxon>
    </lineage>
</organism>
<dbReference type="Proteomes" id="UP000019116">
    <property type="component" value="Chromosome 7A"/>
</dbReference>